<proteinExistence type="predicted"/>
<reference evidence="1 2" key="1">
    <citation type="submission" date="2019-04" db="EMBL/GenBank/DDBJ databases">
        <title>Complete genome sequencing of Piscirickettsia salmonis strain Psal-009.</title>
        <authorList>
            <person name="Schober I."/>
            <person name="Bunk B."/>
            <person name="Sproer C."/>
            <person name="Carril G.P."/>
            <person name="Riedel T."/>
            <person name="Flores-Herrera P.A."/>
            <person name="Nourdin-Galindo G."/>
            <person name="Marshall S.H."/>
            <person name="Overmann J."/>
        </authorList>
    </citation>
    <scope>NUCLEOTIDE SEQUENCE [LARGE SCALE GENOMIC DNA]</scope>
    <source>
        <strain evidence="1 2">Psal-009</strain>
    </source>
</reference>
<keyword evidence="2" id="KW-1185">Reference proteome</keyword>
<accession>A0A9Q6LJ36</accession>
<protein>
    <submittedName>
        <fullName evidence="1">Uncharacterized protein</fullName>
    </submittedName>
</protein>
<evidence type="ECO:0000313" key="1">
    <source>
        <dbReference type="EMBL" id="QGO04770.1"/>
    </source>
</evidence>
<dbReference type="AlphaFoldDB" id="A0A9Q6LJ36"/>
<evidence type="ECO:0000313" key="2">
    <source>
        <dbReference type="Proteomes" id="UP000422232"/>
    </source>
</evidence>
<dbReference type="Proteomes" id="UP000422232">
    <property type="component" value="Chromosome"/>
</dbReference>
<dbReference type="EMBL" id="CP038908">
    <property type="protein sequence ID" value="QGO04770.1"/>
    <property type="molecule type" value="Genomic_DNA"/>
</dbReference>
<sequence>MGFEKEGCESLSFYEGVMKTVQLSNGKIRLGYLVDAGPRLTYLALSDDINIFAELSVASKVTTIAGDFIFYGGHRLWHAPEAKPRSYMPDNMPPELLQSDDLTVTMTGHIEAYTGLQKQLRLKMHQNQAELAIDHVIYNHGLWSVECAPWGITQFKTGGVAILPQYNQPFDEHGLLPNRQLNFWPYSDYQDERLELHHQAILIHGKPLVKPFKIGYLNLLGWSAYLYGNTLLIKQFAVDDLARHPDFNSNNEVYSDQQCLELETLAPLKMISPGQCHIQKEIWRLFNVAGDTIQRTPEYLLKLCIDILSD</sequence>
<name>A0A9Q6LJ36_PISSA</name>
<gene>
    <name evidence="1" type="ORF">Psal009_00644</name>
</gene>
<organism evidence="1 2">
    <name type="scientific">Piscirickettsia salmonis</name>
    <dbReference type="NCBI Taxonomy" id="1238"/>
    <lineage>
        <taxon>Bacteria</taxon>
        <taxon>Pseudomonadati</taxon>
        <taxon>Pseudomonadota</taxon>
        <taxon>Gammaproteobacteria</taxon>
        <taxon>Thiotrichales</taxon>
        <taxon>Piscirickettsiaceae</taxon>
        <taxon>Piscirickettsia</taxon>
    </lineage>
</organism>